<feature type="transmembrane region" description="Helical" evidence="6">
    <location>
        <begin position="150"/>
        <end position="172"/>
    </location>
</feature>
<evidence type="ECO:0000256" key="4">
    <source>
        <dbReference type="ARBA" id="ARBA00022989"/>
    </source>
</evidence>
<comment type="caution">
    <text evidence="7">The sequence shown here is derived from an EMBL/GenBank/DDBJ whole genome shotgun (WGS) entry which is preliminary data.</text>
</comment>
<comment type="subcellular location">
    <subcellularLocation>
        <location evidence="1">Cell membrane</location>
        <topology evidence="1">Multi-pass membrane protein</topology>
    </subcellularLocation>
</comment>
<evidence type="ECO:0000256" key="1">
    <source>
        <dbReference type="ARBA" id="ARBA00004651"/>
    </source>
</evidence>
<feature type="transmembrane region" description="Helical" evidence="6">
    <location>
        <begin position="193"/>
        <end position="211"/>
    </location>
</feature>
<keyword evidence="4 6" id="KW-1133">Transmembrane helix</keyword>
<accession>A0A023BWK0</accession>
<dbReference type="EMBL" id="AQRA01000003">
    <property type="protein sequence ID" value="EZH74442.1"/>
    <property type="molecule type" value="Genomic_DNA"/>
</dbReference>
<evidence type="ECO:0000313" key="7">
    <source>
        <dbReference type="EMBL" id="EZH74442.1"/>
    </source>
</evidence>
<keyword evidence="5 6" id="KW-0472">Membrane</keyword>
<keyword evidence="2" id="KW-1003">Cell membrane</keyword>
<dbReference type="RefSeq" id="WP_034240902.1">
    <property type="nucleotide sequence ID" value="NZ_AQRA01000003.1"/>
</dbReference>
<feature type="transmembrane region" description="Helical" evidence="6">
    <location>
        <begin position="41"/>
        <end position="62"/>
    </location>
</feature>
<evidence type="ECO:0000256" key="5">
    <source>
        <dbReference type="ARBA" id="ARBA00023136"/>
    </source>
</evidence>
<dbReference type="Pfam" id="PF01810">
    <property type="entry name" value="LysE"/>
    <property type="match status" value="1"/>
</dbReference>
<sequence>MTLSVLYFLLGIVTAVIGALPLGAVNLAVIHTSVKENIKNASYIALAAGIGEVLLALFALHSSMELSDFFRENQWIQITFIILFFSIGVYFLLFKNKINTKHKSKKLKLSKSKFLTGFSLALLNPPVIIYWVLAISLVNKYVFKLTVQNPLISLFLFFLGVYLGKIGTLYFYSRWGNKIAQQPGDSKAKLSKIIGIILVVISIFQGINFLAE</sequence>
<keyword evidence="3 6" id="KW-0812">Transmembrane</keyword>
<evidence type="ECO:0000313" key="8">
    <source>
        <dbReference type="Proteomes" id="UP000023541"/>
    </source>
</evidence>
<keyword evidence="8" id="KW-1185">Reference proteome</keyword>
<feature type="transmembrane region" description="Helical" evidence="6">
    <location>
        <begin position="6"/>
        <end position="29"/>
    </location>
</feature>
<feature type="transmembrane region" description="Helical" evidence="6">
    <location>
        <begin position="74"/>
        <end position="93"/>
    </location>
</feature>
<protein>
    <recommendedName>
        <fullName evidence="9">Lysine transporter LysE</fullName>
    </recommendedName>
</protein>
<evidence type="ECO:0000256" key="6">
    <source>
        <dbReference type="SAM" id="Phobius"/>
    </source>
</evidence>
<dbReference type="InterPro" id="IPR001123">
    <property type="entry name" value="LeuE-type"/>
</dbReference>
<feature type="transmembrane region" description="Helical" evidence="6">
    <location>
        <begin position="114"/>
        <end position="138"/>
    </location>
</feature>
<dbReference type="GO" id="GO:0005886">
    <property type="term" value="C:plasma membrane"/>
    <property type="evidence" value="ECO:0007669"/>
    <property type="project" value="UniProtKB-SubCell"/>
</dbReference>
<dbReference type="eggNOG" id="COG1280">
    <property type="taxonomic scope" value="Bacteria"/>
</dbReference>
<evidence type="ECO:0000256" key="3">
    <source>
        <dbReference type="ARBA" id="ARBA00022692"/>
    </source>
</evidence>
<dbReference type="GO" id="GO:0006865">
    <property type="term" value="P:amino acid transport"/>
    <property type="evidence" value="ECO:0007669"/>
    <property type="project" value="InterPro"/>
</dbReference>
<reference evidence="7 8" key="1">
    <citation type="submission" date="2014-04" db="EMBL/GenBank/DDBJ databases">
        <title>Aquimarina sp. 22II-S11-z7 Genome Sequencing.</title>
        <authorList>
            <person name="Lai Q."/>
        </authorList>
    </citation>
    <scope>NUCLEOTIDE SEQUENCE [LARGE SCALE GENOMIC DNA]</scope>
    <source>
        <strain evidence="7 8">22II-S11-z7</strain>
    </source>
</reference>
<name>A0A023BWK0_9FLAO</name>
<evidence type="ECO:0000256" key="2">
    <source>
        <dbReference type="ARBA" id="ARBA00022475"/>
    </source>
</evidence>
<evidence type="ECO:0008006" key="9">
    <source>
        <dbReference type="Google" id="ProtNLM"/>
    </source>
</evidence>
<dbReference type="AlphaFoldDB" id="A0A023BWK0"/>
<dbReference type="Proteomes" id="UP000023541">
    <property type="component" value="Unassembled WGS sequence"/>
</dbReference>
<dbReference type="STRING" id="1317122.ATO12_11775"/>
<proteinExistence type="predicted"/>
<organism evidence="7 8">
    <name type="scientific">Aquimarina atlantica</name>
    <dbReference type="NCBI Taxonomy" id="1317122"/>
    <lineage>
        <taxon>Bacteria</taxon>
        <taxon>Pseudomonadati</taxon>
        <taxon>Bacteroidota</taxon>
        <taxon>Flavobacteriia</taxon>
        <taxon>Flavobacteriales</taxon>
        <taxon>Flavobacteriaceae</taxon>
        <taxon>Aquimarina</taxon>
    </lineage>
</organism>
<dbReference type="OrthoDB" id="1161040at2"/>
<gene>
    <name evidence="7" type="ORF">ATO12_11775</name>
</gene>